<feature type="transmembrane region" description="Helical" evidence="1">
    <location>
        <begin position="131"/>
        <end position="151"/>
    </location>
</feature>
<feature type="transmembrane region" description="Helical" evidence="1">
    <location>
        <begin position="206"/>
        <end position="228"/>
    </location>
</feature>
<keyword evidence="4" id="KW-1185">Reference proteome</keyword>
<dbReference type="InterPro" id="IPR049326">
    <property type="entry name" value="Rhodopsin_dom_fungi"/>
</dbReference>
<proteinExistence type="predicted"/>
<dbReference type="OrthoDB" id="3918601at2759"/>
<dbReference type="EMBL" id="ML976999">
    <property type="protein sequence ID" value="KAF1954362.1"/>
    <property type="molecule type" value="Genomic_DNA"/>
</dbReference>
<keyword evidence="1" id="KW-0812">Transmembrane</keyword>
<feature type="transmembrane region" description="Helical" evidence="1">
    <location>
        <begin position="171"/>
        <end position="194"/>
    </location>
</feature>
<dbReference type="AlphaFoldDB" id="A0A6A5TRS3"/>
<evidence type="ECO:0000259" key="2">
    <source>
        <dbReference type="Pfam" id="PF20684"/>
    </source>
</evidence>
<dbReference type="Proteomes" id="UP000800035">
    <property type="component" value="Unassembled WGS sequence"/>
</dbReference>
<keyword evidence="1" id="KW-0472">Membrane</keyword>
<feature type="domain" description="Rhodopsin" evidence="2">
    <location>
        <begin position="37"/>
        <end position="267"/>
    </location>
</feature>
<feature type="transmembrane region" description="Helical" evidence="1">
    <location>
        <begin position="240"/>
        <end position="260"/>
    </location>
</feature>
<dbReference type="PANTHER" id="PTHR38794:SF3">
    <property type="entry name" value="INTEGRAL MEMBRANE PROTEIN"/>
    <property type="match status" value="1"/>
</dbReference>
<evidence type="ECO:0000313" key="3">
    <source>
        <dbReference type="EMBL" id="KAF1954362.1"/>
    </source>
</evidence>
<protein>
    <recommendedName>
        <fullName evidence="2">Rhodopsin domain-containing protein</fullName>
    </recommendedName>
</protein>
<reference evidence="3" key="1">
    <citation type="journal article" date="2020" name="Stud. Mycol.">
        <title>101 Dothideomycetes genomes: a test case for predicting lifestyles and emergence of pathogens.</title>
        <authorList>
            <person name="Haridas S."/>
            <person name="Albert R."/>
            <person name="Binder M."/>
            <person name="Bloem J."/>
            <person name="Labutti K."/>
            <person name="Salamov A."/>
            <person name="Andreopoulos B."/>
            <person name="Baker S."/>
            <person name="Barry K."/>
            <person name="Bills G."/>
            <person name="Bluhm B."/>
            <person name="Cannon C."/>
            <person name="Castanera R."/>
            <person name="Culley D."/>
            <person name="Daum C."/>
            <person name="Ezra D."/>
            <person name="Gonzalez J."/>
            <person name="Henrissat B."/>
            <person name="Kuo A."/>
            <person name="Liang C."/>
            <person name="Lipzen A."/>
            <person name="Lutzoni F."/>
            <person name="Magnuson J."/>
            <person name="Mondo S."/>
            <person name="Nolan M."/>
            <person name="Ohm R."/>
            <person name="Pangilinan J."/>
            <person name="Park H.-J."/>
            <person name="Ramirez L."/>
            <person name="Alfaro M."/>
            <person name="Sun H."/>
            <person name="Tritt A."/>
            <person name="Yoshinaga Y."/>
            <person name="Zwiers L.-H."/>
            <person name="Turgeon B."/>
            <person name="Goodwin S."/>
            <person name="Spatafora J."/>
            <person name="Crous P."/>
            <person name="Grigoriev I."/>
        </authorList>
    </citation>
    <scope>NUCLEOTIDE SEQUENCE</scope>
    <source>
        <strain evidence="3">CBS 675.92</strain>
    </source>
</reference>
<dbReference type="PANTHER" id="PTHR38794">
    <property type="entry name" value="INTEGRAL MEMBRANE PROTEIN"/>
    <property type="match status" value="1"/>
</dbReference>
<feature type="transmembrane region" description="Helical" evidence="1">
    <location>
        <begin position="20"/>
        <end position="43"/>
    </location>
</feature>
<feature type="transmembrane region" description="Helical" evidence="1">
    <location>
        <begin position="55"/>
        <end position="73"/>
    </location>
</feature>
<organism evidence="3 4">
    <name type="scientific">Byssothecium circinans</name>
    <dbReference type="NCBI Taxonomy" id="147558"/>
    <lineage>
        <taxon>Eukaryota</taxon>
        <taxon>Fungi</taxon>
        <taxon>Dikarya</taxon>
        <taxon>Ascomycota</taxon>
        <taxon>Pezizomycotina</taxon>
        <taxon>Dothideomycetes</taxon>
        <taxon>Pleosporomycetidae</taxon>
        <taxon>Pleosporales</taxon>
        <taxon>Massarineae</taxon>
        <taxon>Massarinaceae</taxon>
        <taxon>Byssothecium</taxon>
    </lineage>
</organism>
<sequence length="373" mass="40992">MELNKEDGPRNARTVRGGVIMVSLYSWTCITMGVALARVIIALQNKLQFGRDDATALTGSLIYLGATVSWQYAVNAGLGKPLGDLHPGDSERYFKAAYAAQLLQMTAIALAKLSTVFLIDRVAVETRSRKIFLLSMVGLWFVYSIFTLAFQCGIPKPWEVGPHKCAYGGPLISAVVLGMMVDFVLAWWIFPVLLPLRMAKAKVATVAMLFAARFIVPVVAGGQVWAIAKAMRSDDPTRDGFEMALFFQAVASLSLIITNLPRIKRFLDVSGSSVLINPRITENEIALSNHVGTGASSSRDQTLRLVPTNSTKFTTTVVSENAQRQKDKATSQQEWQKFMSMGGTQDEHTSTSSLCEHEGVMLYKEVTVRVEDR</sequence>
<evidence type="ECO:0000313" key="4">
    <source>
        <dbReference type="Proteomes" id="UP000800035"/>
    </source>
</evidence>
<accession>A0A6A5TRS3</accession>
<name>A0A6A5TRS3_9PLEO</name>
<feature type="transmembrane region" description="Helical" evidence="1">
    <location>
        <begin position="93"/>
        <end position="119"/>
    </location>
</feature>
<evidence type="ECO:0000256" key="1">
    <source>
        <dbReference type="SAM" id="Phobius"/>
    </source>
</evidence>
<dbReference type="Pfam" id="PF20684">
    <property type="entry name" value="Fung_rhodopsin"/>
    <property type="match status" value="1"/>
</dbReference>
<keyword evidence="1" id="KW-1133">Transmembrane helix</keyword>
<gene>
    <name evidence="3" type="ORF">CC80DRAFT_567572</name>
</gene>